<gene>
    <name evidence="2" type="ORF">HOC_12663</name>
</gene>
<evidence type="ECO:0000313" key="3">
    <source>
        <dbReference type="Proteomes" id="UP000024942"/>
    </source>
</evidence>
<keyword evidence="3" id="KW-1185">Reference proteome</keyword>
<proteinExistence type="predicted"/>
<feature type="transmembrane region" description="Helical" evidence="1">
    <location>
        <begin position="20"/>
        <end position="43"/>
    </location>
</feature>
<dbReference type="EMBL" id="ARYL01000018">
    <property type="protein sequence ID" value="KDA02060.1"/>
    <property type="molecule type" value="Genomic_DNA"/>
</dbReference>
<dbReference type="InterPro" id="IPR008620">
    <property type="entry name" value="FixH"/>
</dbReference>
<dbReference type="Pfam" id="PF05751">
    <property type="entry name" value="FixH"/>
    <property type="match status" value="1"/>
</dbReference>
<evidence type="ECO:0000313" key="2">
    <source>
        <dbReference type="EMBL" id="KDA02060.1"/>
    </source>
</evidence>
<dbReference type="AlphaFoldDB" id="A0A059G647"/>
<keyword evidence="1" id="KW-0812">Transmembrane</keyword>
<reference evidence="2 3" key="1">
    <citation type="journal article" date="2014" name="Antonie Van Leeuwenhoek">
        <title>Hyphomonas beringensis sp. nov. and Hyphomonas chukchiensis sp. nov., isolated from surface seawater of the Bering Sea and Chukchi Sea.</title>
        <authorList>
            <person name="Li C."/>
            <person name="Lai Q."/>
            <person name="Li G."/>
            <person name="Dong C."/>
            <person name="Wang J."/>
            <person name="Liao Y."/>
            <person name="Shao Z."/>
        </authorList>
    </citation>
    <scope>NUCLEOTIDE SEQUENCE [LARGE SCALE GENOMIC DNA]</scope>
    <source>
        <strain evidence="2 3">SCH89</strain>
    </source>
</reference>
<keyword evidence="1" id="KW-0472">Membrane</keyword>
<dbReference type="PATRIC" id="fig|1280953.3.peg.2551"/>
<evidence type="ECO:0000256" key="1">
    <source>
        <dbReference type="SAM" id="Phobius"/>
    </source>
</evidence>
<dbReference type="eggNOG" id="COG5456">
    <property type="taxonomic scope" value="Bacteria"/>
</dbReference>
<sequence length="172" mass="18747">MAILSPTMNKPSKIMKGHHVLFWMMGFFGLMFVVNGVFLWAAITSFPGEDVHHSYLQGIHFNDRLSAQAYQEKMGWRSEVGLLTDDDGDVLICRILGPDGSALAAGPVTAEMRRAATQNSDIVLTLAPVGGGEYQASLPLLAEGAWHVIIDTNIHDGDAEVPFQAVKKIILK</sequence>
<comment type="caution">
    <text evidence="2">The sequence shown here is derived from an EMBL/GenBank/DDBJ whole genome shotgun (WGS) entry which is preliminary data.</text>
</comment>
<dbReference type="Proteomes" id="UP000024942">
    <property type="component" value="Unassembled WGS sequence"/>
</dbReference>
<dbReference type="STRING" id="1280953.HOC_12663"/>
<accession>A0A059G647</accession>
<name>A0A059G647_9PROT</name>
<keyword evidence="1" id="KW-1133">Transmembrane helix</keyword>
<protein>
    <submittedName>
        <fullName evidence="2">FixH family protein</fullName>
    </submittedName>
</protein>
<organism evidence="2 3">
    <name type="scientific">Hyphomonas oceanitis SCH89</name>
    <dbReference type="NCBI Taxonomy" id="1280953"/>
    <lineage>
        <taxon>Bacteria</taxon>
        <taxon>Pseudomonadati</taxon>
        <taxon>Pseudomonadota</taxon>
        <taxon>Alphaproteobacteria</taxon>
        <taxon>Hyphomonadales</taxon>
        <taxon>Hyphomonadaceae</taxon>
        <taxon>Hyphomonas</taxon>
    </lineage>
</organism>